<accession>A0A4Z0MMJ8</accession>
<keyword evidence="1" id="KW-1133">Transmembrane helix</keyword>
<feature type="transmembrane region" description="Helical" evidence="1">
    <location>
        <begin position="6"/>
        <end position="29"/>
    </location>
</feature>
<dbReference type="OrthoDB" id="886233at2"/>
<keyword evidence="1" id="KW-0472">Membrane</keyword>
<feature type="transmembrane region" description="Helical" evidence="1">
    <location>
        <begin position="36"/>
        <end position="59"/>
    </location>
</feature>
<dbReference type="EMBL" id="SRKZ01000003">
    <property type="protein sequence ID" value="TGD80405.1"/>
    <property type="molecule type" value="Genomic_DNA"/>
</dbReference>
<dbReference type="Proteomes" id="UP000298284">
    <property type="component" value="Unassembled WGS sequence"/>
</dbReference>
<keyword evidence="3" id="KW-1185">Reference proteome</keyword>
<name>A0A4Z0MMJ8_9BACT</name>
<dbReference type="RefSeq" id="WP_135530556.1">
    <property type="nucleotide sequence ID" value="NZ_SRKZ01000003.1"/>
</dbReference>
<gene>
    <name evidence="2" type="ORF">EU557_11225</name>
</gene>
<evidence type="ECO:0000313" key="3">
    <source>
        <dbReference type="Proteomes" id="UP000298284"/>
    </source>
</evidence>
<evidence type="ECO:0000256" key="1">
    <source>
        <dbReference type="SAM" id="Phobius"/>
    </source>
</evidence>
<protein>
    <submittedName>
        <fullName evidence="2">Uncharacterized protein</fullName>
    </submittedName>
</protein>
<dbReference type="AlphaFoldDB" id="A0A4Z0MMJ8"/>
<proteinExistence type="predicted"/>
<feature type="transmembrane region" description="Helical" evidence="1">
    <location>
        <begin position="71"/>
        <end position="92"/>
    </location>
</feature>
<evidence type="ECO:0000313" key="2">
    <source>
        <dbReference type="EMBL" id="TGD80405.1"/>
    </source>
</evidence>
<reference evidence="2 3" key="1">
    <citation type="submission" date="2019-04" db="EMBL/GenBank/DDBJ databases">
        <authorList>
            <person name="Feng G."/>
            <person name="Zhang J."/>
            <person name="Zhu H."/>
        </authorList>
    </citation>
    <scope>NUCLEOTIDE SEQUENCE [LARGE SCALE GENOMIC DNA]</scope>
    <source>
        <strain evidence="2 3">JCM 19491</strain>
    </source>
</reference>
<keyword evidence="1" id="KW-0812">Transmembrane</keyword>
<organism evidence="2 3">
    <name type="scientific">Hymenobacter wooponensis</name>
    <dbReference type="NCBI Taxonomy" id="1525360"/>
    <lineage>
        <taxon>Bacteria</taxon>
        <taxon>Pseudomonadati</taxon>
        <taxon>Bacteroidota</taxon>
        <taxon>Cytophagia</taxon>
        <taxon>Cytophagales</taxon>
        <taxon>Hymenobacteraceae</taxon>
        <taxon>Hymenobacter</taxon>
    </lineage>
</organism>
<comment type="caution">
    <text evidence="2">The sequence shown here is derived from an EMBL/GenBank/DDBJ whole genome shotgun (WGS) entry which is preliminary data.</text>
</comment>
<sequence length="101" mass="10591">MLLPLIGLIFGVVGSATLGAIVIAIHPIWKLAFKNIALFVVGAFAGAIGSSILYTWIFADENQQLNSSEAVVGYLVMLCAGTVTGGTLSTFIGTRLFSKLE</sequence>